<name>A0A140DY06_9FIRM</name>
<keyword evidence="2" id="KW-1185">Reference proteome</keyword>
<proteinExistence type="predicted"/>
<dbReference type="EMBL" id="CP011391">
    <property type="protein sequence ID" value="AMK55533.1"/>
    <property type="molecule type" value="Genomic_DNA"/>
</dbReference>
<evidence type="ECO:0000313" key="2">
    <source>
        <dbReference type="Proteomes" id="UP000069771"/>
    </source>
</evidence>
<dbReference type="KEGG" id="fro:AALO17_23990"/>
<gene>
    <name evidence="1" type="ORF">AALO17_23990</name>
</gene>
<reference evidence="1 2" key="1">
    <citation type="journal article" date="2016" name="Gut Pathog.">
        <title>Whole genome sequencing of "Faecalibaculum rodentium" ALO17, isolated from C57BL/6J laboratory mouse feces.</title>
        <authorList>
            <person name="Lim S."/>
            <person name="Chang D.H."/>
            <person name="Ahn S."/>
            <person name="Kim B.C."/>
        </authorList>
    </citation>
    <scope>NUCLEOTIDE SEQUENCE [LARGE SCALE GENOMIC DNA]</scope>
    <source>
        <strain evidence="1 2">Alo17</strain>
    </source>
</reference>
<dbReference type="Proteomes" id="UP000069771">
    <property type="component" value="Chromosome"/>
</dbReference>
<dbReference type="STRING" id="1702221.AALO17_23990"/>
<evidence type="ECO:0000313" key="1">
    <source>
        <dbReference type="EMBL" id="AMK55533.1"/>
    </source>
</evidence>
<accession>A0A140DY06</accession>
<organism evidence="1 2">
    <name type="scientific">Faecalibaculum rodentium</name>
    <dbReference type="NCBI Taxonomy" id="1702221"/>
    <lineage>
        <taxon>Bacteria</taxon>
        <taxon>Bacillati</taxon>
        <taxon>Bacillota</taxon>
        <taxon>Erysipelotrichia</taxon>
        <taxon>Erysipelotrichales</taxon>
        <taxon>Erysipelotrichaceae</taxon>
        <taxon>Faecalibaculum</taxon>
    </lineage>
</organism>
<protein>
    <submittedName>
        <fullName evidence="1">Uncharacterized protein</fullName>
    </submittedName>
</protein>
<dbReference type="AlphaFoldDB" id="A0A140DY06"/>
<sequence>MQALHGVQFHPIIGEIVTGCQSNFSISILIRCQEGSLYCNFDTLMNMTASLFRKPIIHVWLLILQISDRIRKLYHIRSRSNCIFTFSF</sequence>